<gene>
    <name evidence="3" type="ORF">K5L39_06665</name>
</gene>
<protein>
    <submittedName>
        <fullName evidence="3">IS110 family transposase</fullName>
    </submittedName>
</protein>
<dbReference type="EMBL" id="JAYJJQ010000005">
    <property type="protein sequence ID" value="MEB3068861.1"/>
    <property type="molecule type" value="Genomic_DNA"/>
</dbReference>
<comment type="caution">
    <text evidence="3">The sequence shown here is derived from an EMBL/GenBank/DDBJ whole genome shotgun (WGS) entry which is preliminary data.</text>
</comment>
<proteinExistence type="predicted"/>
<dbReference type="Pfam" id="PF01548">
    <property type="entry name" value="DEDD_Tnp_IS110"/>
    <property type="match status" value="1"/>
</dbReference>
<name>A0ABU5YUQ9_9MYCO</name>
<feature type="domain" description="Transposase IS110-like N-terminal" evidence="1">
    <location>
        <begin position="15"/>
        <end position="173"/>
    </location>
</feature>
<dbReference type="PANTHER" id="PTHR33055:SF3">
    <property type="entry name" value="PUTATIVE TRANSPOSASE FOR IS117-RELATED"/>
    <property type="match status" value="1"/>
</dbReference>
<dbReference type="InterPro" id="IPR002525">
    <property type="entry name" value="Transp_IS110-like_N"/>
</dbReference>
<evidence type="ECO:0000259" key="1">
    <source>
        <dbReference type="Pfam" id="PF01548"/>
    </source>
</evidence>
<accession>A0ABU5YUQ9</accession>
<dbReference type="Proteomes" id="UP001299283">
    <property type="component" value="Unassembled WGS sequence"/>
</dbReference>
<dbReference type="InterPro" id="IPR047650">
    <property type="entry name" value="Transpos_IS110"/>
</dbReference>
<feature type="domain" description="Transposase IS116/IS110/IS902 C-terminal" evidence="2">
    <location>
        <begin position="280"/>
        <end position="350"/>
    </location>
</feature>
<evidence type="ECO:0000313" key="4">
    <source>
        <dbReference type="Proteomes" id="UP001299283"/>
    </source>
</evidence>
<dbReference type="InterPro" id="IPR003346">
    <property type="entry name" value="Transposase_20"/>
</dbReference>
<organism evidence="3 4">
    <name type="scientific">[Mycobacterium] vasticus</name>
    <dbReference type="NCBI Taxonomy" id="2875777"/>
    <lineage>
        <taxon>Bacteria</taxon>
        <taxon>Bacillati</taxon>
        <taxon>Actinomycetota</taxon>
        <taxon>Actinomycetes</taxon>
        <taxon>Mycobacteriales</taxon>
        <taxon>Mycobacteriaceae</taxon>
        <taxon>Mycolicibacter</taxon>
    </lineage>
</organism>
<sequence length="404" mass="43670">MAVHCAPVTSSTIVVAVDVGKTSAMLSVTDSGRQRVFGPVEFAMNRSGLVKVVDQVSAVVPACAQVKVGIEAAGHYHRPVLDYRWPIGWEVLELNPGHVAEQRRVAGRRRVKTDVIDLEAITELVLAERGQVITGRAVLIGELAAWASHRSRRVATRTATKNQLLGQLDRAFPGLTRALPDVLGTKIGRLVAAEFTDPSRLAALGVNRLIRFAGARDLQLRRPVAERMVAAARDALPTRDAVIARRILAADLNLLADLDEQIQSAESAMAVLLPRSPFATLTTVPGWGVVRASNYAAALGDPNRWPGPRQVYRASGLSPVQYESAGKRRDGKISREGSVALRRALIDLGVGLWLTEPAAKTYATELKSRGKHGGIIACALANRACRIAHALVRDRSSYDPARWI</sequence>
<evidence type="ECO:0000259" key="2">
    <source>
        <dbReference type="Pfam" id="PF02371"/>
    </source>
</evidence>
<dbReference type="RefSeq" id="WP_225396384.1">
    <property type="nucleotide sequence ID" value="NZ_JAYJJQ010000005.1"/>
</dbReference>
<keyword evidence="4" id="KW-1185">Reference proteome</keyword>
<dbReference type="Pfam" id="PF02371">
    <property type="entry name" value="Transposase_20"/>
    <property type="match status" value="1"/>
</dbReference>
<dbReference type="NCBIfam" id="NF033542">
    <property type="entry name" value="transpos_IS110"/>
    <property type="match status" value="1"/>
</dbReference>
<dbReference type="PANTHER" id="PTHR33055">
    <property type="entry name" value="TRANSPOSASE FOR INSERTION SEQUENCE ELEMENT IS1111A"/>
    <property type="match status" value="1"/>
</dbReference>
<evidence type="ECO:0000313" key="3">
    <source>
        <dbReference type="EMBL" id="MEB3068861.1"/>
    </source>
</evidence>
<reference evidence="3 4" key="1">
    <citation type="submission" date="2023-12" db="EMBL/GenBank/DDBJ databases">
        <title>Description of new species of Mycobacterium terrae complex isolated from sewage at the Sao Paulo Zoological Park Foundation in Brazil.</title>
        <authorList>
            <person name="Romagnoli C.L."/>
            <person name="Conceicao E.C."/>
            <person name="Machado E."/>
            <person name="Barreto L.B.P.F."/>
            <person name="Sharma A."/>
            <person name="Silva N.M."/>
            <person name="Marques L.E."/>
            <person name="Juliana M.A."/>
            <person name="Lourenco M.C.S."/>
            <person name="Digiampietri L.A."/>
            <person name="Suffys P.N."/>
            <person name="Viana-Niero C."/>
        </authorList>
    </citation>
    <scope>NUCLEOTIDE SEQUENCE [LARGE SCALE GENOMIC DNA]</scope>
    <source>
        <strain evidence="3 4">MYC017</strain>
    </source>
</reference>